<organism evidence="8">
    <name type="scientific">uncultured prokaryote</name>
    <dbReference type="NCBI Taxonomy" id="198431"/>
    <lineage>
        <taxon>unclassified sequences</taxon>
        <taxon>environmental samples</taxon>
    </lineage>
</organism>
<accession>A0A0H5Q4G8</accession>
<dbReference type="GO" id="GO:0009245">
    <property type="term" value="P:lipid A biosynthetic process"/>
    <property type="evidence" value="ECO:0007669"/>
    <property type="project" value="UniProtKB-KW"/>
</dbReference>
<evidence type="ECO:0000313" key="8">
    <source>
        <dbReference type="EMBL" id="CRY96304.1"/>
    </source>
</evidence>
<comment type="catalytic activity">
    <reaction evidence="7">
        <text>a lipid X + a UDP-2-N,3-O-bis[(3R)-3-hydroxyacyl]-alpha-D-glucosamine = a lipid A disaccharide + UDP + H(+)</text>
        <dbReference type="Rhea" id="RHEA:67828"/>
        <dbReference type="ChEBI" id="CHEBI:15378"/>
        <dbReference type="ChEBI" id="CHEBI:58223"/>
        <dbReference type="ChEBI" id="CHEBI:137748"/>
        <dbReference type="ChEBI" id="CHEBI:176338"/>
        <dbReference type="ChEBI" id="CHEBI:176343"/>
        <dbReference type="EC" id="2.4.1.182"/>
    </reaction>
</comment>
<dbReference type="EC" id="2.4.1.182" evidence="1"/>
<dbReference type="SUPFAM" id="SSF53756">
    <property type="entry name" value="UDP-Glycosyltransferase/glycogen phosphorylase"/>
    <property type="match status" value="1"/>
</dbReference>
<evidence type="ECO:0000256" key="4">
    <source>
        <dbReference type="ARBA" id="ARBA00022676"/>
    </source>
</evidence>
<sequence length="175" mass="19392">MPTFMEFADKMRALPEYSDYQFIVAAAPSRSMADYVTWTKGRENYVKVIFNDSYAIIHNSAAAVVNSGTASLETALIGTPQVVTYKGLPINFAIGKKIIKITFISLGNLILGRQCFRELIQDYFTSENVLQEIRRLLEDSEYRESMLQGYAGIREALGGSGASAAVARAMLDELI</sequence>
<dbReference type="InterPro" id="IPR003835">
    <property type="entry name" value="Glyco_trans_19"/>
</dbReference>
<reference evidence="8" key="2">
    <citation type="submission" date="2015-07" db="EMBL/GenBank/DDBJ databases">
        <title>Plasmids, circular viruses and viroids from rat gut.</title>
        <authorList>
            <person name="Jorgensen T.J."/>
            <person name="Hansen M.A."/>
            <person name="Xu Z."/>
            <person name="Tabak M.A."/>
            <person name="Sorensen S.J."/>
            <person name="Hansen L.H."/>
        </authorList>
    </citation>
    <scope>NUCLEOTIDE SEQUENCE</scope>
    <source>
        <strain evidence="8">RGFK1050</strain>
    </source>
</reference>
<dbReference type="GO" id="GO:0005543">
    <property type="term" value="F:phospholipid binding"/>
    <property type="evidence" value="ECO:0007669"/>
    <property type="project" value="TreeGrafter"/>
</dbReference>
<proteinExistence type="predicted"/>
<evidence type="ECO:0000256" key="7">
    <source>
        <dbReference type="ARBA" id="ARBA00048975"/>
    </source>
</evidence>
<name>A0A0H5Q4G8_9ZZZZ</name>
<keyword evidence="4" id="KW-0328">Glycosyltransferase</keyword>
<dbReference type="PANTHER" id="PTHR30372:SF4">
    <property type="entry name" value="LIPID-A-DISACCHARIDE SYNTHASE, MITOCHONDRIAL-RELATED"/>
    <property type="match status" value="1"/>
</dbReference>
<evidence type="ECO:0000256" key="3">
    <source>
        <dbReference type="ARBA" id="ARBA00022556"/>
    </source>
</evidence>
<protein>
    <recommendedName>
        <fullName evidence="1">lipid-A-disaccharide synthase</fullName>
        <ecNumber evidence="1">2.4.1.182</ecNumber>
    </recommendedName>
</protein>
<keyword evidence="6" id="KW-0443">Lipid metabolism</keyword>
<evidence type="ECO:0000256" key="5">
    <source>
        <dbReference type="ARBA" id="ARBA00022679"/>
    </source>
</evidence>
<dbReference type="GO" id="GO:0016020">
    <property type="term" value="C:membrane"/>
    <property type="evidence" value="ECO:0007669"/>
    <property type="project" value="GOC"/>
</dbReference>
<keyword evidence="5" id="KW-0808">Transferase</keyword>
<evidence type="ECO:0000256" key="1">
    <source>
        <dbReference type="ARBA" id="ARBA00012687"/>
    </source>
</evidence>
<dbReference type="AlphaFoldDB" id="A0A0H5Q4G8"/>
<evidence type="ECO:0000256" key="6">
    <source>
        <dbReference type="ARBA" id="ARBA00023098"/>
    </source>
</evidence>
<dbReference type="Pfam" id="PF02684">
    <property type="entry name" value="LpxB"/>
    <property type="match status" value="1"/>
</dbReference>
<keyword evidence="3" id="KW-0441">Lipid A biosynthesis</keyword>
<keyword evidence="2" id="KW-0444">Lipid biosynthesis</keyword>
<dbReference type="EMBL" id="LN853631">
    <property type="protein sequence ID" value="CRY96304.1"/>
    <property type="molecule type" value="Genomic_DNA"/>
</dbReference>
<reference evidence="8" key="1">
    <citation type="submission" date="2015-06" db="EMBL/GenBank/DDBJ databases">
        <authorList>
            <person name="Joergensen T."/>
        </authorList>
    </citation>
    <scope>NUCLEOTIDE SEQUENCE</scope>
    <source>
        <strain evidence="8">RGFK1050</strain>
    </source>
</reference>
<dbReference type="PANTHER" id="PTHR30372">
    <property type="entry name" value="LIPID-A-DISACCHARIDE SYNTHASE"/>
    <property type="match status" value="1"/>
</dbReference>
<dbReference type="GO" id="GO:0008915">
    <property type="term" value="F:lipid-A-disaccharide synthase activity"/>
    <property type="evidence" value="ECO:0007669"/>
    <property type="project" value="UniProtKB-EC"/>
</dbReference>
<evidence type="ECO:0000256" key="2">
    <source>
        <dbReference type="ARBA" id="ARBA00022516"/>
    </source>
</evidence>